<dbReference type="InterPro" id="IPR006585">
    <property type="entry name" value="FTP1"/>
</dbReference>
<reference evidence="9" key="1">
    <citation type="journal article" date="2021" name="Proc. Natl. Acad. Sci. U.S.A.">
        <title>Three genomes in the algal genus Volvox reveal the fate of a haploid sex-determining region after a transition to homothallism.</title>
        <authorList>
            <person name="Yamamoto K."/>
            <person name="Hamaji T."/>
            <person name="Kawai-Toyooka H."/>
            <person name="Matsuzaki R."/>
            <person name="Takahashi F."/>
            <person name="Nishimura Y."/>
            <person name="Kawachi M."/>
            <person name="Noguchi H."/>
            <person name="Minakuchi Y."/>
            <person name="Umen J.G."/>
            <person name="Toyoda A."/>
            <person name="Nozaki H."/>
        </authorList>
    </citation>
    <scope>NUCLEOTIDE SEQUENCE</scope>
    <source>
        <strain evidence="9">NIES-3786</strain>
    </source>
</reference>
<dbReference type="InterPro" id="IPR008979">
    <property type="entry name" value="Galactose-bd-like_sf"/>
</dbReference>
<dbReference type="SMART" id="SM00202">
    <property type="entry name" value="SR"/>
    <property type="match status" value="1"/>
</dbReference>
<dbReference type="EMBL" id="BNCP01000009">
    <property type="protein sequence ID" value="GIL76920.1"/>
    <property type="molecule type" value="Genomic_DNA"/>
</dbReference>
<keyword evidence="1" id="KW-0479">Metal-binding</keyword>
<dbReference type="GO" id="GO:0046872">
    <property type="term" value="F:metal ion binding"/>
    <property type="evidence" value="ECO:0007669"/>
    <property type="project" value="UniProtKB-KW"/>
</dbReference>
<dbReference type="AlphaFoldDB" id="A0A8J4CE23"/>
<dbReference type="OrthoDB" id="10036721at2759"/>
<dbReference type="FunFam" id="3.10.250.10:FF:000001">
    <property type="entry name" value="Lysyl oxidase 4 isoform X1"/>
    <property type="match status" value="1"/>
</dbReference>
<organism evidence="9 10">
    <name type="scientific">Volvox reticuliferus</name>
    <dbReference type="NCBI Taxonomy" id="1737510"/>
    <lineage>
        <taxon>Eukaryota</taxon>
        <taxon>Viridiplantae</taxon>
        <taxon>Chlorophyta</taxon>
        <taxon>core chlorophytes</taxon>
        <taxon>Chlorophyceae</taxon>
        <taxon>CS clade</taxon>
        <taxon>Chlamydomonadales</taxon>
        <taxon>Volvocaceae</taxon>
        <taxon>Volvox</taxon>
    </lineage>
</organism>
<sequence length="1240" mass="135801">MWISGFCLERMKRSDFFLLLLITVLAQHVTAFVTYPADGPLLYPSPVPLPTASPQPTPGIYGEPPSGVPCTYPSGHPSIYPSSPSPPPPQRPSPPRDSWQANVVVLGLPSMGPWGVHDEFLSEGRWIWSHHGAQYDSPDMVPFTFIKFFDAGPDEVAVKLLLLADNMADVFLNSVYKGSVVGGWNKAVQPVNMVLQPGRNYIAIRALNIPGPDANPAGILAVLLDSFTGASILRTDASWSVLNQPFSDSLGVATLGPSYMPPWNLPTNIPGASKALWIWGSPAANMAVLRTPSDDPWVFSSPPLILSEPLSPIRIYVAVDYRATVLLNGEPVGSTLGPQWFWPIIVTPRDSYNLITLICYNDDANYSPAGVLVTVTDAYGSVLMSTDEKWSVARIPALLDGGLLNLAFGKPVYTSSQPGSWLVSSNAVDGRLDTFSHTNFNSEGDSQQWLSVDLGAPSYIHQITVWNRQDCCPERLMDAEIRVGNTSIRSSEDESAIPLNSLVWKQTGAGSHDVPFYTIILEPPILASWVTIQNFSPNGDAVLSVAELQVFSIGHTGEPPIEAPTPWIIDGPIIAPSPYEYLPEAPLWPSNDWTPPTPGNDYYNHGPHDYEYYYSIPGDYYGGYLGCFTDSAEDPALAVISLTSRMSVVLCRQEAVLRGVSLFGLKDGSTCLGGYDWYKARSSPSIACTTRCAGDSNHICGGPGAISLFSTYDFMDDFLPDHDYLEPPILNDGNPRAAQTPPPTPARAPSPHLPRQPPSPSRPPIPSRRFNLALTKPVYAVSSWISERCIDYDCRPSFAVDGDTTTSRKMYRSNWPEANSEPPFLSIDLGAVAVVHRMVLYIPFDDTSYGVRMDLFLGNTSITMPKETSQIAEMNQLVWSQEEDSGPGSVFDIYFDPPVVGRWAVLRSRVTWMSVQEVELYGFVTGSLPSLLPPTPSAPLSPSSTADPPVRGMKAQCGSIGSTANMNKNGICRGINYQCPYMWNYGTIDVLYRLIYEFPDGSRSTGDSALAMRCRTNAYTTPQLYVEFRDTVILARGQFFVLQQKNLTACASDRNSNWQDIARIWSEMPRTYLMIDVVHAVPTTPDTCRPASPSPPPERQPKIERSDASQIPQGAVRLVGGITPNEGRVEMFWNNTWGTVCDDLFSDLEATVVCRQLGYDWGAVVDQLEMPATWGTDAGPILMDNVKCSVGGFLRKSLSDCLFHGWGVHDCTHDEDVGVRCRNDVPQPSPPPPPPPPPPP</sequence>
<dbReference type="SUPFAM" id="SSF56487">
    <property type="entry name" value="SRCR-like"/>
    <property type="match status" value="1"/>
</dbReference>
<evidence type="ECO:0000256" key="4">
    <source>
        <dbReference type="ARBA" id="ARBA00023157"/>
    </source>
</evidence>
<protein>
    <recommendedName>
        <fullName evidence="11">WSC domain-containing protein</fullName>
    </recommendedName>
</protein>
<dbReference type="InterPro" id="IPR001190">
    <property type="entry name" value="SRCR"/>
</dbReference>
<feature type="compositionally biased region" description="Pro residues" evidence="5">
    <location>
        <begin position="740"/>
        <end position="766"/>
    </location>
</feature>
<feature type="signal peptide" evidence="6">
    <location>
        <begin position="1"/>
        <end position="31"/>
    </location>
</feature>
<dbReference type="Gene3D" id="2.60.120.260">
    <property type="entry name" value="Galactose-binding domain-like"/>
    <property type="match status" value="3"/>
</dbReference>
<feature type="domain" description="WSC" evidence="8">
    <location>
        <begin position="621"/>
        <end position="712"/>
    </location>
</feature>
<keyword evidence="4" id="KW-1015">Disulfide bond</keyword>
<evidence type="ECO:0000313" key="10">
    <source>
        <dbReference type="Proteomes" id="UP000747110"/>
    </source>
</evidence>
<dbReference type="SMART" id="SM00607">
    <property type="entry name" value="FTP"/>
    <property type="match status" value="1"/>
</dbReference>
<evidence type="ECO:0000256" key="2">
    <source>
        <dbReference type="ARBA" id="ARBA00022729"/>
    </source>
</evidence>
<evidence type="ECO:0000313" key="9">
    <source>
        <dbReference type="EMBL" id="GIL76920.1"/>
    </source>
</evidence>
<keyword evidence="3" id="KW-0106">Calcium</keyword>
<dbReference type="InterPro" id="IPR002889">
    <property type="entry name" value="WSC_carb-bd"/>
</dbReference>
<comment type="caution">
    <text evidence="9">The sequence shown here is derived from an EMBL/GenBank/DDBJ whole genome shotgun (WGS) entry which is preliminary data.</text>
</comment>
<feature type="domain" description="SRCR" evidence="7">
    <location>
        <begin position="1116"/>
        <end position="1222"/>
    </location>
</feature>
<feature type="region of interest" description="Disordered" evidence="5">
    <location>
        <begin position="1084"/>
        <end position="1108"/>
    </location>
</feature>
<dbReference type="PROSITE" id="PS00420">
    <property type="entry name" value="SRCR_1"/>
    <property type="match status" value="1"/>
</dbReference>
<evidence type="ECO:0000259" key="8">
    <source>
        <dbReference type="PROSITE" id="PS51212"/>
    </source>
</evidence>
<evidence type="ECO:0000256" key="3">
    <source>
        <dbReference type="ARBA" id="ARBA00022837"/>
    </source>
</evidence>
<proteinExistence type="predicted"/>
<feature type="region of interest" description="Disordered" evidence="5">
    <location>
        <begin position="729"/>
        <end position="767"/>
    </location>
</feature>
<name>A0A8J4CE23_9CHLO</name>
<dbReference type="SUPFAM" id="SSF49785">
    <property type="entry name" value="Galactose-binding domain-like"/>
    <property type="match status" value="2"/>
</dbReference>
<dbReference type="PRINTS" id="PR00258">
    <property type="entry name" value="SPERACTRCPTR"/>
</dbReference>
<feature type="compositionally biased region" description="Pro residues" evidence="5">
    <location>
        <begin position="83"/>
        <end position="95"/>
    </location>
</feature>
<dbReference type="PANTHER" id="PTHR48071">
    <property type="entry name" value="SRCR DOMAIN-CONTAINING PROTEIN"/>
    <property type="match status" value="1"/>
</dbReference>
<dbReference type="Proteomes" id="UP000747110">
    <property type="component" value="Unassembled WGS sequence"/>
</dbReference>
<feature type="region of interest" description="Disordered" evidence="5">
    <location>
        <begin position="77"/>
        <end position="96"/>
    </location>
</feature>
<feature type="chain" id="PRO_5035258099" description="WSC domain-containing protein" evidence="6">
    <location>
        <begin position="32"/>
        <end position="1240"/>
    </location>
</feature>
<dbReference type="Pfam" id="PF22633">
    <property type="entry name" value="F5_F8_type_C_2"/>
    <property type="match status" value="1"/>
</dbReference>
<dbReference type="PANTHER" id="PTHR48071:SF18">
    <property type="entry name" value="DELETED IN MALIGNANT BRAIN TUMORS 1 PROTEIN-RELATED"/>
    <property type="match status" value="1"/>
</dbReference>
<dbReference type="Pfam" id="PF01822">
    <property type="entry name" value="WSC"/>
    <property type="match status" value="1"/>
</dbReference>
<evidence type="ECO:0000256" key="1">
    <source>
        <dbReference type="ARBA" id="ARBA00022723"/>
    </source>
</evidence>
<keyword evidence="10" id="KW-1185">Reference proteome</keyword>
<evidence type="ECO:0000256" key="6">
    <source>
        <dbReference type="SAM" id="SignalP"/>
    </source>
</evidence>
<keyword evidence="2 6" id="KW-0732">Signal</keyword>
<dbReference type="PROSITE" id="PS50287">
    <property type="entry name" value="SRCR_2"/>
    <property type="match status" value="1"/>
</dbReference>
<evidence type="ECO:0000256" key="5">
    <source>
        <dbReference type="SAM" id="MobiDB-lite"/>
    </source>
</evidence>
<dbReference type="Gene3D" id="3.10.250.10">
    <property type="entry name" value="SRCR-like domain"/>
    <property type="match status" value="1"/>
</dbReference>
<dbReference type="SMART" id="SM00321">
    <property type="entry name" value="WSC"/>
    <property type="match status" value="1"/>
</dbReference>
<evidence type="ECO:0008006" key="11">
    <source>
        <dbReference type="Google" id="ProtNLM"/>
    </source>
</evidence>
<dbReference type="GO" id="GO:0016020">
    <property type="term" value="C:membrane"/>
    <property type="evidence" value="ECO:0007669"/>
    <property type="project" value="InterPro"/>
</dbReference>
<dbReference type="InterPro" id="IPR036772">
    <property type="entry name" value="SRCR-like_dom_sf"/>
</dbReference>
<accession>A0A8J4CE23</accession>
<evidence type="ECO:0000259" key="7">
    <source>
        <dbReference type="PROSITE" id="PS50287"/>
    </source>
</evidence>
<dbReference type="Pfam" id="PF00530">
    <property type="entry name" value="SRCR"/>
    <property type="match status" value="1"/>
</dbReference>
<dbReference type="PROSITE" id="PS51212">
    <property type="entry name" value="WSC"/>
    <property type="match status" value="1"/>
</dbReference>
<gene>
    <name evidence="9" type="ORF">Vretifemale_6468</name>
</gene>